<keyword evidence="2" id="KW-1133">Transmembrane helix</keyword>
<reference evidence="3" key="1">
    <citation type="journal article" date="2020" name="Nat. Commun.">
        <title>Large-scale genome sequencing of mycorrhizal fungi provides insights into the early evolution of symbiotic traits.</title>
        <authorList>
            <person name="Miyauchi S."/>
            <person name="Kiss E."/>
            <person name="Kuo A."/>
            <person name="Drula E."/>
            <person name="Kohler A."/>
            <person name="Sanchez-Garcia M."/>
            <person name="Morin E."/>
            <person name="Andreopoulos B."/>
            <person name="Barry K.W."/>
            <person name="Bonito G."/>
            <person name="Buee M."/>
            <person name="Carver A."/>
            <person name="Chen C."/>
            <person name="Cichocki N."/>
            <person name="Clum A."/>
            <person name="Culley D."/>
            <person name="Crous P.W."/>
            <person name="Fauchery L."/>
            <person name="Girlanda M."/>
            <person name="Hayes R.D."/>
            <person name="Keri Z."/>
            <person name="LaButti K."/>
            <person name="Lipzen A."/>
            <person name="Lombard V."/>
            <person name="Magnuson J."/>
            <person name="Maillard F."/>
            <person name="Murat C."/>
            <person name="Nolan M."/>
            <person name="Ohm R.A."/>
            <person name="Pangilinan J."/>
            <person name="Pereira M.F."/>
            <person name="Perotto S."/>
            <person name="Peter M."/>
            <person name="Pfister S."/>
            <person name="Riley R."/>
            <person name="Sitrit Y."/>
            <person name="Stielow J.B."/>
            <person name="Szollosi G."/>
            <person name="Zifcakova L."/>
            <person name="Stursova M."/>
            <person name="Spatafora J.W."/>
            <person name="Tedersoo L."/>
            <person name="Vaario L.M."/>
            <person name="Yamada A."/>
            <person name="Yan M."/>
            <person name="Wang P."/>
            <person name="Xu J."/>
            <person name="Bruns T."/>
            <person name="Baldrian P."/>
            <person name="Vilgalys R."/>
            <person name="Dunand C."/>
            <person name="Henrissat B."/>
            <person name="Grigoriev I.V."/>
            <person name="Hibbett D."/>
            <person name="Nagy L.G."/>
            <person name="Martin F.M."/>
        </authorList>
    </citation>
    <scope>NUCLEOTIDE SEQUENCE</scope>
    <source>
        <strain evidence="3">UP504</strain>
    </source>
</reference>
<feature type="compositionally biased region" description="Polar residues" evidence="1">
    <location>
        <begin position="178"/>
        <end position="190"/>
    </location>
</feature>
<dbReference type="AlphaFoldDB" id="A0A9P6AZI9"/>
<keyword evidence="2" id="KW-0472">Membrane</keyword>
<evidence type="ECO:0000256" key="2">
    <source>
        <dbReference type="SAM" id="Phobius"/>
    </source>
</evidence>
<evidence type="ECO:0000256" key="1">
    <source>
        <dbReference type="SAM" id="MobiDB-lite"/>
    </source>
</evidence>
<evidence type="ECO:0000313" key="4">
    <source>
        <dbReference type="Proteomes" id="UP000886523"/>
    </source>
</evidence>
<gene>
    <name evidence="3" type="ORF">BS47DRAFT_1392010</name>
</gene>
<evidence type="ECO:0000313" key="3">
    <source>
        <dbReference type="EMBL" id="KAF9514909.1"/>
    </source>
</evidence>
<accession>A0A9P6AZI9</accession>
<keyword evidence="4" id="KW-1185">Reference proteome</keyword>
<dbReference type="EMBL" id="MU128955">
    <property type="protein sequence ID" value="KAF9514909.1"/>
    <property type="molecule type" value="Genomic_DNA"/>
</dbReference>
<sequence>MDPLKAGHGLVLLSGEKSTLSLSTTMLSATMLSTTMLSMTMLSMTVLSKTVLSETVLSTIMLLPHSSLVLLMFSIPPALVQGHLFDIHSPPLVPHVFPAQVLTVLWVLLTIIHGLVIITHTLLAIGLHHDQPEPENAMLEDQAPEAQTDSQLPGPVSPKDSPIIPSSEFDDLDIWTDDNGQPGTESNETAEASPVNLDPPVFVGNWFHIEFSSITGDVNIREVFEHLSEDHLFSVRVQKNKGGKGLVRLKKEVMLAFKLQP</sequence>
<organism evidence="3 4">
    <name type="scientific">Hydnum rufescens UP504</name>
    <dbReference type="NCBI Taxonomy" id="1448309"/>
    <lineage>
        <taxon>Eukaryota</taxon>
        <taxon>Fungi</taxon>
        <taxon>Dikarya</taxon>
        <taxon>Basidiomycota</taxon>
        <taxon>Agaricomycotina</taxon>
        <taxon>Agaricomycetes</taxon>
        <taxon>Cantharellales</taxon>
        <taxon>Hydnaceae</taxon>
        <taxon>Hydnum</taxon>
    </lineage>
</organism>
<feature type="transmembrane region" description="Helical" evidence="2">
    <location>
        <begin position="20"/>
        <end position="44"/>
    </location>
</feature>
<proteinExistence type="predicted"/>
<comment type="caution">
    <text evidence="3">The sequence shown here is derived from an EMBL/GenBank/DDBJ whole genome shotgun (WGS) entry which is preliminary data.</text>
</comment>
<dbReference type="Proteomes" id="UP000886523">
    <property type="component" value="Unassembled WGS sequence"/>
</dbReference>
<feature type="transmembrane region" description="Helical" evidence="2">
    <location>
        <begin position="56"/>
        <end position="79"/>
    </location>
</feature>
<name>A0A9P6AZI9_9AGAM</name>
<protein>
    <submittedName>
        <fullName evidence="3">Uncharacterized protein</fullName>
    </submittedName>
</protein>
<feature type="transmembrane region" description="Helical" evidence="2">
    <location>
        <begin position="99"/>
        <end position="125"/>
    </location>
</feature>
<keyword evidence="2" id="KW-0812">Transmembrane</keyword>
<feature type="region of interest" description="Disordered" evidence="1">
    <location>
        <begin position="141"/>
        <end position="195"/>
    </location>
</feature>